<evidence type="ECO:0000256" key="5">
    <source>
        <dbReference type="ARBA" id="ARBA00034755"/>
    </source>
</evidence>
<sequence length="221" mass="25945">MPFRDIILFYLLKYLLTENHYSMRMIISLCRVYDIKIEDLIISALSKKYLRKFSKILSYPDVLLPEISICFPENIIHELLLLRVQKFSKSIRASYRLNKNMKGIVIIKNRYLFVIHANDDLLNYLFKEYNPQLYIYDIGKPSDMCGSKMILCGYSKIKFYTSLVTNVITNQKIDIVVTEKCIELLAQNEQLVKDLFDKSNDKINRLLRQVFYSVLGGGQTP</sequence>
<reference evidence="7 8" key="1">
    <citation type="journal article" date="2005" name="J. Virol.">
        <title>Genome of deerpox virus.</title>
        <authorList>
            <person name="Afonso C.L."/>
            <person name="Delhon G."/>
            <person name="Tulman E.R."/>
            <person name="Lu Z."/>
            <person name="Zsak A."/>
            <person name="Becerra V.M."/>
            <person name="Zsak L."/>
            <person name="Kutish G.F."/>
            <person name="Rock D.L."/>
        </authorList>
    </citation>
    <scope>NUCLEOTIDE SEQUENCE [LARGE SCALE GENOMIC DNA]</scope>
    <source>
        <strain evidence="7">W-1170-84</strain>
    </source>
</reference>
<evidence type="ECO:0000256" key="1">
    <source>
        <dbReference type="ARBA" id="ARBA00022518"/>
    </source>
</evidence>
<evidence type="ECO:0000256" key="3">
    <source>
        <dbReference type="ARBA" id="ARBA00022917"/>
    </source>
</evidence>
<dbReference type="Pfam" id="PF05796">
    <property type="entry name" value="Chordopox_G2"/>
    <property type="match status" value="1"/>
</dbReference>
<organism evidence="7 8">
    <name type="scientific">Deerpox virus (strain W-1170-84)</name>
    <name type="common">DPV</name>
    <dbReference type="NCBI Taxonomy" id="305676"/>
    <lineage>
        <taxon>Viruses</taxon>
        <taxon>Varidnaviria</taxon>
        <taxon>Bamfordvirae</taxon>
        <taxon>Nucleocytoviricota</taxon>
        <taxon>Pokkesviricetes</taxon>
        <taxon>Chitovirales</taxon>
        <taxon>Poxviridae</taxon>
        <taxon>Chordopoxvirinae</taxon>
        <taxon>Cervidpoxvirus</taxon>
        <taxon>Cervidpoxvirus muledeerpox</taxon>
        <taxon>Mule deerpox virus</taxon>
    </lineage>
</organism>
<evidence type="ECO:0000313" key="7">
    <source>
        <dbReference type="EMBL" id="ABI99045.1"/>
    </source>
</evidence>
<keyword evidence="1" id="KW-0244">Early protein</keyword>
<gene>
    <name evidence="7" type="ORF">DpV84gp060</name>
</gene>
<evidence type="ECO:0000256" key="4">
    <source>
        <dbReference type="ARBA" id="ARBA00034664"/>
    </source>
</evidence>
<dbReference type="EMBL" id="AY689437">
    <property type="protein sequence ID" value="ABI99045.1"/>
    <property type="molecule type" value="Genomic_DNA"/>
</dbReference>
<accession>Q08FC1</accession>
<evidence type="ECO:0000313" key="8">
    <source>
        <dbReference type="Proteomes" id="UP000162522"/>
    </source>
</evidence>
<keyword evidence="2 7" id="KW-0251">Elongation factor</keyword>
<organismHost>
    <name type="scientific">Odocoileus hemionus</name>
    <name type="common">Mule deer</name>
    <name type="synonym">Cervus hemionus</name>
    <dbReference type="NCBI Taxonomy" id="9872"/>
</organismHost>
<evidence type="ECO:0000256" key="2">
    <source>
        <dbReference type="ARBA" id="ARBA00022768"/>
    </source>
</evidence>
<evidence type="ECO:0000256" key="6">
    <source>
        <dbReference type="ARBA" id="ARBA00034831"/>
    </source>
</evidence>
<name>Q08FC1_DPV84</name>
<comment type="function">
    <text evidence="4">Involved in postreplicative transcription elongation on intermediate and late genes.</text>
</comment>
<proteinExistence type="inferred from homology"/>
<keyword evidence="3" id="KW-0648">Protein biosynthesis</keyword>
<dbReference type="InterPro" id="IPR008446">
    <property type="entry name" value="Chordopox_G2"/>
</dbReference>
<dbReference type="Proteomes" id="UP000162522">
    <property type="component" value="Segment"/>
</dbReference>
<comment type="similarity">
    <text evidence="5">Belongs to the orthopoxvirus OPG087 family.</text>
</comment>
<protein>
    <recommendedName>
        <fullName evidence="6">Late transcription elongation factor OPG087</fullName>
    </recommendedName>
</protein>